<keyword evidence="3" id="KW-1185">Reference proteome</keyword>
<sequence length="165" mass="18849">MYCPSFLVGQEGSWKRLAIWFHAKTSRPFNQKTTILTDTPVKAQLEKEKMATDAKKNKLGKVRRKLNPTPVKKTARKSRRANQENNNPTIPVQNLPRPSSSAQNLPRPSSSAQNRLTDSCFCIMCQESFSESRPGEKWVQCVKCLLWAHENCVTKSKRFLCFDCS</sequence>
<feature type="region of interest" description="Disordered" evidence="1">
    <location>
        <begin position="51"/>
        <end position="114"/>
    </location>
</feature>
<gene>
    <name evidence="2" type="ORF">OUZ56_011624</name>
</gene>
<feature type="compositionally biased region" description="Polar residues" evidence="1">
    <location>
        <begin position="83"/>
        <end position="114"/>
    </location>
</feature>
<name>A0ABQ9Z0U5_9CRUS</name>
<feature type="compositionally biased region" description="Basic residues" evidence="1">
    <location>
        <begin position="57"/>
        <end position="66"/>
    </location>
</feature>
<evidence type="ECO:0000313" key="3">
    <source>
        <dbReference type="Proteomes" id="UP001234178"/>
    </source>
</evidence>
<evidence type="ECO:0000313" key="2">
    <source>
        <dbReference type="EMBL" id="KAK4006470.1"/>
    </source>
</evidence>
<accession>A0ABQ9Z0U5</accession>
<comment type="caution">
    <text evidence="2">The sequence shown here is derived from an EMBL/GenBank/DDBJ whole genome shotgun (WGS) entry which is preliminary data.</text>
</comment>
<dbReference type="Proteomes" id="UP001234178">
    <property type="component" value="Unassembled WGS sequence"/>
</dbReference>
<protein>
    <recommendedName>
        <fullName evidence="4">Zinc finger PHD-type domain-containing protein</fullName>
    </recommendedName>
</protein>
<proteinExistence type="predicted"/>
<evidence type="ECO:0008006" key="4">
    <source>
        <dbReference type="Google" id="ProtNLM"/>
    </source>
</evidence>
<evidence type="ECO:0000256" key="1">
    <source>
        <dbReference type="SAM" id="MobiDB-lite"/>
    </source>
</evidence>
<organism evidence="2 3">
    <name type="scientific">Daphnia magna</name>
    <dbReference type="NCBI Taxonomy" id="35525"/>
    <lineage>
        <taxon>Eukaryota</taxon>
        <taxon>Metazoa</taxon>
        <taxon>Ecdysozoa</taxon>
        <taxon>Arthropoda</taxon>
        <taxon>Crustacea</taxon>
        <taxon>Branchiopoda</taxon>
        <taxon>Diplostraca</taxon>
        <taxon>Cladocera</taxon>
        <taxon>Anomopoda</taxon>
        <taxon>Daphniidae</taxon>
        <taxon>Daphnia</taxon>
    </lineage>
</organism>
<dbReference type="SUPFAM" id="SSF57903">
    <property type="entry name" value="FYVE/PHD zinc finger"/>
    <property type="match status" value="1"/>
</dbReference>
<dbReference type="EMBL" id="JAOYFB010000002">
    <property type="protein sequence ID" value="KAK4006470.1"/>
    <property type="molecule type" value="Genomic_DNA"/>
</dbReference>
<dbReference type="InterPro" id="IPR011011">
    <property type="entry name" value="Znf_FYVE_PHD"/>
</dbReference>
<reference evidence="2 3" key="1">
    <citation type="journal article" date="2023" name="Nucleic Acids Res.">
        <title>The hologenome of Daphnia magna reveals possible DNA methylation and microbiome-mediated evolution of the host genome.</title>
        <authorList>
            <person name="Chaturvedi A."/>
            <person name="Li X."/>
            <person name="Dhandapani V."/>
            <person name="Marshall H."/>
            <person name="Kissane S."/>
            <person name="Cuenca-Cambronero M."/>
            <person name="Asole G."/>
            <person name="Calvet F."/>
            <person name="Ruiz-Romero M."/>
            <person name="Marangio P."/>
            <person name="Guigo R."/>
            <person name="Rago D."/>
            <person name="Mirbahai L."/>
            <person name="Eastwood N."/>
            <person name="Colbourne J.K."/>
            <person name="Zhou J."/>
            <person name="Mallon E."/>
            <person name="Orsini L."/>
        </authorList>
    </citation>
    <scope>NUCLEOTIDE SEQUENCE [LARGE SCALE GENOMIC DNA]</scope>
    <source>
        <strain evidence="2">LRV0_1</strain>
    </source>
</reference>